<keyword evidence="2" id="KW-0597">Phosphoprotein</keyword>
<feature type="domain" description="Carrier" evidence="3">
    <location>
        <begin position="7"/>
        <end position="82"/>
    </location>
</feature>
<dbReference type="InterPro" id="IPR036736">
    <property type="entry name" value="ACP-like_sf"/>
</dbReference>
<dbReference type="Gene3D" id="3.40.50.1820">
    <property type="entry name" value="alpha/beta hydrolase"/>
    <property type="match status" value="1"/>
</dbReference>
<dbReference type="Proteomes" id="UP000295680">
    <property type="component" value="Unassembled WGS sequence"/>
</dbReference>
<dbReference type="InterPro" id="IPR009081">
    <property type="entry name" value="PP-bd_ACP"/>
</dbReference>
<dbReference type="RefSeq" id="WP_132116689.1">
    <property type="nucleotide sequence ID" value="NZ_SLWS01000003.1"/>
</dbReference>
<dbReference type="InterPro" id="IPR029058">
    <property type="entry name" value="AB_hydrolase_fold"/>
</dbReference>
<evidence type="ECO:0000259" key="3">
    <source>
        <dbReference type="PROSITE" id="PS50075"/>
    </source>
</evidence>
<dbReference type="EMBL" id="SLWS01000003">
    <property type="protein sequence ID" value="TCO61177.1"/>
    <property type="molecule type" value="Genomic_DNA"/>
</dbReference>
<reference evidence="4 5" key="1">
    <citation type="submission" date="2019-03" db="EMBL/GenBank/DDBJ databases">
        <title>Genomic Encyclopedia of Type Strains, Phase IV (KMG-IV): sequencing the most valuable type-strain genomes for metagenomic binning, comparative biology and taxonomic classification.</title>
        <authorList>
            <person name="Goeker M."/>
        </authorList>
    </citation>
    <scope>NUCLEOTIDE SEQUENCE [LARGE SCALE GENOMIC DNA]</scope>
    <source>
        <strain evidence="4 5">DSM 45934</strain>
    </source>
</reference>
<name>A0A4R2JQ79_9PSEU</name>
<evidence type="ECO:0000313" key="4">
    <source>
        <dbReference type="EMBL" id="TCO61177.1"/>
    </source>
</evidence>
<dbReference type="PANTHER" id="PTHR45527">
    <property type="entry name" value="NONRIBOSOMAL PEPTIDE SYNTHETASE"/>
    <property type="match status" value="1"/>
</dbReference>
<sequence length="88" mass="9416">MPGPAPSRADEVESVLLATAKSLLGVSEIKMTDNFFDLGGHSILAAKLVGRMEQVIGHRASLRHVFEAEDMRDLSARLGALAEKGDRG</sequence>
<dbReference type="OrthoDB" id="6637748at2"/>
<evidence type="ECO:0000313" key="5">
    <source>
        <dbReference type="Proteomes" id="UP000295680"/>
    </source>
</evidence>
<dbReference type="GO" id="GO:0043041">
    <property type="term" value="P:amino acid activation for nonribosomal peptide biosynthetic process"/>
    <property type="evidence" value="ECO:0007669"/>
    <property type="project" value="TreeGrafter"/>
</dbReference>
<dbReference type="GO" id="GO:0031177">
    <property type="term" value="F:phosphopantetheine binding"/>
    <property type="evidence" value="ECO:0007669"/>
    <property type="project" value="TreeGrafter"/>
</dbReference>
<dbReference type="GO" id="GO:0005737">
    <property type="term" value="C:cytoplasm"/>
    <property type="evidence" value="ECO:0007669"/>
    <property type="project" value="TreeGrafter"/>
</dbReference>
<dbReference type="SUPFAM" id="SSF47336">
    <property type="entry name" value="ACP-like"/>
    <property type="match status" value="1"/>
</dbReference>
<evidence type="ECO:0000256" key="1">
    <source>
        <dbReference type="ARBA" id="ARBA00022450"/>
    </source>
</evidence>
<dbReference type="PROSITE" id="PS00012">
    <property type="entry name" value="PHOSPHOPANTETHEINE"/>
    <property type="match status" value="1"/>
</dbReference>
<comment type="caution">
    <text evidence="4">The sequence shown here is derived from an EMBL/GenBank/DDBJ whole genome shotgun (WGS) entry which is preliminary data.</text>
</comment>
<dbReference type="InterPro" id="IPR006162">
    <property type="entry name" value="Ppantetheine_attach_site"/>
</dbReference>
<gene>
    <name evidence="4" type="ORF">EV192_103761</name>
</gene>
<keyword evidence="5" id="KW-1185">Reference proteome</keyword>
<accession>A0A4R2JQ79</accession>
<protein>
    <submittedName>
        <fullName evidence="4">Phosphopantetheine binding protein</fullName>
    </submittedName>
</protein>
<dbReference type="GO" id="GO:0044550">
    <property type="term" value="P:secondary metabolite biosynthetic process"/>
    <property type="evidence" value="ECO:0007669"/>
    <property type="project" value="TreeGrafter"/>
</dbReference>
<dbReference type="PANTHER" id="PTHR45527:SF1">
    <property type="entry name" value="FATTY ACID SYNTHASE"/>
    <property type="match status" value="1"/>
</dbReference>
<dbReference type="AlphaFoldDB" id="A0A4R2JQ79"/>
<dbReference type="Pfam" id="PF00550">
    <property type="entry name" value="PP-binding"/>
    <property type="match status" value="1"/>
</dbReference>
<dbReference type="PROSITE" id="PS50075">
    <property type="entry name" value="CARRIER"/>
    <property type="match status" value="1"/>
</dbReference>
<proteinExistence type="predicted"/>
<keyword evidence="1" id="KW-0596">Phosphopantetheine</keyword>
<organism evidence="4 5">
    <name type="scientific">Actinocrispum wychmicini</name>
    <dbReference type="NCBI Taxonomy" id="1213861"/>
    <lineage>
        <taxon>Bacteria</taxon>
        <taxon>Bacillati</taxon>
        <taxon>Actinomycetota</taxon>
        <taxon>Actinomycetes</taxon>
        <taxon>Pseudonocardiales</taxon>
        <taxon>Pseudonocardiaceae</taxon>
        <taxon>Actinocrispum</taxon>
    </lineage>
</organism>
<evidence type="ECO:0000256" key="2">
    <source>
        <dbReference type="ARBA" id="ARBA00022553"/>
    </source>
</evidence>